<evidence type="ECO:0000313" key="4">
    <source>
        <dbReference type="Proteomes" id="UP000253420"/>
    </source>
</evidence>
<feature type="signal peptide" evidence="2">
    <location>
        <begin position="1"/>
        <end position="21"/>
    </location>
</feature>
<proteinExistence type="predicted"/>
<keyword evidence="4" id="KW-1185">Reference proteome</keyword>
<evidence type="ECO:0000256" key="1">
    <source>
        <dbReference type="SAM" id="MobiDB-lite"/>
    </source>
</evidence>
<keyword evidence="2" id="KW-0732">Signal</keyword>
<protein>
    <submittedName>
        <fullName evidence="3">Entericidin</fullName>
    </submittedName>
</protein>
<comment type="caution">
    <text evidence="3">The sequence shown here is derived from an EMBL/GenBank/DDBJ whole genome shotgun (WGS) entry which is preliminary data.</text>
</comment>
<organism evidence="3 4">
    <name type="scientific">Phyllobacterium salinisoli</name>
    <dbReference type="NCBI Taxonomy" id="1899321"/>
    <lineage>
        <taxon>Bacteria</taxon>
        <taxon>Pseudomonadati</taxon>
        <taxon>Pseudomonadota</taxon>
        <taxon>Alphaproteobacteria</taxon>
        <taxon>Hyphomicrobiales</taxon>
        <taxon>Phyllobacteriaceae</taxon>
        <taxon>Phyllobacterium</taxon>
    </lineage>
</organism>
<evidence type="ECO:0000256" key="2">
    <source>
        <dbReference type="SAM" id="SignalP"/>
    </source>
</evidence>
<feature type="region of interest" description="Disordered" evidence="1">
    <location>
        <begin position="38"/>
        <end position="65"/>
    </location>
</feature>
<accession>A0A368K184</accession>
<feature type="chain" id="PRO_5016793741" evidence="2">
    <location>
        <begin position="22"/>
        <end position="65"/>
    </location>
</feature>
<dbReference type="PROSITE" id="PS51257">
    <property type="entry name" value="PROKAR_LIPOPROTEIN"/>
    <property type="match status" value="1"/>
</dbReference>
<gene>
    <name evidence="3" type="ORF">DUT91_19765</name>
</gene>
<dbReference type="OrthoDB" id="7916802at2"/>
<feature type="compositionally biased region" description="Polar residues" evidence="1">
    <location>
        <begin position="38"/>
        <end position="49"/>
    </location>
</feature>
<evidence type="ECO:0000313" key="3">
    <source>
        <dbReference type="EMBL" id="RCS22223.1"/>
    </source>
</evidence>
<dbReference type="Proteomes" id="UP000253420">
    <property type="component" value="Unassembled WGS sequence"/>
</dbReference>
<dbReference type="EMBL" id="QOZG01000009">
    <property type="protein sequence ID" value="RCS22223.1"/>
    <property type="molecule type" value="Genomic_DNA"/>
</dbReference>
<reference evidence="3 4" key="1">
    <citation type="submission" date="2018-07" db="EMBL/GenBank/DDBJ databases">
        <title>The draft genome of Phyllobacterium salinisoli.</title>
        <authorList>
            <person name="Liu L."/>
            <person name="Li L."/>
            <person name="Zhang X."/>
            <person name="Liang L."/>
        </authorList>
    </citation>
    <scope>NUCLEOTIDE SEQUENCE [LARGE SCALE GENOMIC DNA]</scope>
    <source>
        <strain evidence="3 4">LLAN61</strain>
    </source>
</reference>
<feature type="compositionally biased region" description="Basic residues" evidence="1">
    <location>
        <begin position="55"/>
        <end position="65"/>
    </location>
</feature>
<dbReference type="AlphaFoldDB" id="A0A368K184"/>
<name>A0A368K184_9HYPH</name>
<sequence>MKITTTLVALAAVLMTLSACANTIRGAGADTANAVNATQSAGEQVNQAATTPPRTTKKPRRMTTY</sequence>